<name>U2Y5B7_GEOKU</name>
<protein>
    <submittedName>
        <fullName evidence="1">Uncharacterized protein</fullName>
    </submittedName>
</protein>
<dbReference type="Proteomes" id="UP000016424">
    <property type="component" value="Unassembled WGS sequence"/>
</dbReference>
<sequence>MMRTKKQLDGASSCFLSLFRREESFRWPSAEEGARKEDAR</sequence>
<gene>
    <name evidence="1" type="ORF">GBL_0025</name>
</gene>
<evidence type="ECO:0000313" key="2">
    <source>
        <dbReference type="Proteomes" id="UP000016424"/>
    </source>
</evidence>
<accession>U2Y5B7</accession>
<evidence type="ECO:0000313" key="1">
    <source>
        <dbReference type="EMBL" id="GAD11808.1"/>
    </source>
</evidence>
<comment type="caution">
    <text evidence="1">The sequence shown here is derived from an EMBL/GenBank/DDBJ whole genome shotgun (WGS) entry which is preliminary data.</text>
</comment>
<reference evidence="2" key="1">
    <citation type="journal article" date="2013" name="Genome">
        <title>Draft Genome Sequence of Geobacillus kaustophilus GBlys, a Lysogenic Strain with Bacteriophage phiOH2.</title>
        <authorList>
            <person name="Doi K."/>
            <person name="Mori K."/>
            <person name="Martono H."/>
            <person name="Nagayoshi Y."/>
            <person name="Fujino Y."/>
            <person name="Tashiro K."/>
            <person name="Kuhara S."/>
            <person name="Ohshima T."/>
        </authorList>
    </citation>
    <scope>NUCLEOTIDE SEQUENCE [LARGE SCALE GENOMIC DNA]</scope>
    <source>
        <strain evidence="2">GBlys</strain>
    </source>
</reference>
<proteinExistence type="predicted"/>
<organism evidence="1 2">
    <name type="scientific">Geobacillus kaustophilus GBlys</name>
    <dbReference type="NCBI Taxonomy" id="1337888"/>
    <lineage>
        <taxon>Bacteria</taxon>
        <taxon>Bacillati</taxon>
        <taxon>Bacillota</taxon>
        <taxon>Bacilli</taxon>
        <taxon>Bacillales</taxon>
        <taxon>Anoxybacillaceae</taxon>
        <taxon>Geobacillus</taxon>
        <taxon>Geobacillus thermoleovorans group</taxon>
    </lineage>
</organism>
<dbReference type="EMBL" id="BASG01000001">
    <property type="protein sequence ID" value="GAD11808.1"/>
    <property type="molecule type" value="Genomic_DNA"/>
</dbReference>
<dbReference type="AlphaFoldDB" id="U2Y5B7"/>